<gene>
    <name evidence="11" type="primary">LOC114464323</name>
</gene>
<dbReference type="GO" id="GO:0007274">
    <property type="term" value="P:neuromuscular synaptic transmission"/>
    <property type="evidence" value="ECO:0007669"/>
    <property type="project" value="TreeGrafter"/>
</dbReference>
<dbReference type="SUPFAM" id="SSF57997">
    <property type="entry name" value="Tropomyosin"/>
    <property type="match status" value="1"/>
</dbReference>
<keyword evidence="7" id="KW-0966">Cell projection</keyword>
<dbReference type="GO" id="GO:0048788">
    <property type="term" value="C:cytoskeleton of presynaptic active zone"/>
    <property type="evidence" value="ECO:0007669"/>
    <property type="project" value="TreeGrafter"/>
</dbReference>
<dbReference type="Ensembl" id="ENSGWIT00000050267.1">
    <property type="protein sequence ID" value="ENSGWIP00000046448.1"/>
    <property type="gene ID" value="ENSGWIG00000022379.1"/>
</dbReference>
<feature type="coiled-coil region" evidence="9">
    <location>
        <begin position="173"/>
        <end position="200"/>
    </location>
</feature>
<reference evidence="11" key="2">
    <citation type="submission" date="2025-08" db="UniProtKB">
        <authorList>
            <consortium name="Ensembl"/>
        </authorList>
    </citation>
    <scope>IDENTIFICATION</scope>
</reference>
<feature type="compositionally biased region" description="Low complexity" evidence="10">
    <location>
        <begin position="42"/>
        <end position="56"/>
    </location>
</feature>
<accession>A0A8C5HMW9</accession>
<dbReference type="Pfam" id="PF10174">
    <property type="entry name" value="Cast"/>
    <property type="match status" value="1"/>
</dbReference>
<keyword evidence="4" id="KW-0770">Synapse</keyword>
<evidence type="ECO:0000256" key="6">
    <source>
        <dbReference type="ARBA" id="ARBA00023212"/>
    </source>
</evidence>
<evidence type="ECO:0000256" key="5">
    <source>
        <dbReference type="ARBA" id="ARBA00023054"/>
    </source>
</evidence>
<organism evidence="11 12">
    <name type="scientific">Gouania willdenowi</name>
    <name type="common">Blunt-snouted clingfish</name>
    <name type="synonym">Lepadogaster willdenowi</name>
    <dbReference type="NCBI Taxonomy" id="441366"/>
    <lineage>
        <taxon>Eukaryota</taxon>
        <taxon>Metazoa</taxon>
        <taxon>Chordata</taxon>
        <taxon>Craniata</taxon>
        <taxon>Vertebrata</taxon>
        <taxon>Euteleostomi</taxon>
        <taxon>Actinopterygii</taxon>
        <taxon>Neopterygii</taxon>
        <taxon>Teleostei</taxon>
        <taxon>Neoteleostei</taxon>
        <taxon>Acanthomorphata</taxon>
        <taxon>Ovalentaria</taxon>
        <taxon>Blenniimorphae</taxon>
        <taxon>Blenniiformes</taxon>
        <taxon>Gobiesocoidei</taxon>
        <taxon>Gobiesocidae</taxon>
        <taxon>Gobiesocinae</taxon>
        <taxon>Gouania</taxon>
    </lineage>
</organism>
<evidence type="ECO:0000256" key="2">
    <source>
        <dbReference type="ARBA" id="ARBA00022490"/>
    </source>
</evidence>
<evidence type="ECO:0000256" key="10">
    <source>
        <dbReference type="SAM" id="MobiDB-lite"/>
    </source>
</evidence>
<keyword evidence="3" id="KW-0597">Phosphoprotein</keyword>
<dbReference type="PANTHER" id="PTHR18861">
    <property type="entry name" value="ELKS/RAB6-INTERACTING/CAST PROTEIN"/>
    <property type="match status" value="1"/>
</dbReference>
<dbReference type="PANTHER" id="PTHR18861:SF1">
    <property type="entry name" value="ELKS_RAB6-INTERACTING_CAST FAMILY MEMBER 1"/>
    <property type="match status" value="1"/>
</dbReference>
<evidence type="ECO:0000256" key="7">
    <source>
        <dbReference type="ARBA" id="ARBA00023273"/>
    </source>
</evidence>
<dbReference type="Gene3D" id="1.10.287.1490">
    <property type="match status" value="1"/>
</dbReference>
<evidence type="ECO:0000313" key="11">
    <source>
        <dbReference type="Ensembl" id="ENSGWIP00000046448.1"/>
    </source>
</evidence>
<evidence type="ECO:0000313" key="12">
    <source>
        <dbReference type="Proteomes" id="UP000694680"/>
    </source>
</evidence>
<feature type="compositionally biased region" description="Low complexity" evidence="10">
    <location>
        <begin position="15"/>
        <end position="34"/>
    </location>
</feature>
<dbReference type="GO" id="GO:0098882">
    <property type="term" value="F:structural constituent of presynaptic active zone"/>
    <property type="evidence" value="ECO:0007669"/>
    <property type="project" value="TreeGrafter"/>
</dbReference>
<keyword evidence="2" id="KW-0963">Cytoplasm</keyword>
<protein>
    <submittedName>
        <fullName evidence="11">ELKS/Rab6-interacting/CAST family member 1-like</fullName>
    </submittedName>
</protein>
<reference evidence="11" key="3">
    <citation type="submission" date="2025-09" db="UniProtKB">
        <authorList>
            <consortium name="Ensembl"/>
        </authorList>
    </citation>
    <scope>IDENTIFICATION</scope>
</reference>
<feature type="region of interest" description="Disordered" evidence="10">
    <location>
        <begin position="783"/>
        <end position="803"/>
    </location>
</feature>
<keyword evidence="6" id="KW-0206">Cytoskeleton</keyword>
<dbReference type="GO" id="GO:0048167">
    <property type="term" value="P:regulation of synaptic plasticity"/>
    <property type="evidence" value="ECO:0007669"/>
    <property type="project" value="TreeGrafter"/>
</dbReference>
<keyword evidence="12" id="KW-1185">Reference proteome</keyword>
<reference evidence="11" key="1">
    <citation type="submission" date="2020-06" db="EMBL/GenBank/DDBJ databases">
        <authorList>
            <consortium name="Wellcome Sanger Institute Data Sharing"/>
        </authorList>
    </citation>
    <scope>NUCLEOTIDE SEQUENCE [LARGE SCALE GENOMIC DNA]</scope>
</reference>
<keyword evidence="5 9" id="KW-0175">Coiled coil</keyword>
<evidence type="ECO:0000256" key="3">
    <source>
        <dbReference type="ARBA" id="ARBA00022553"/>
    </source>
</evidence>
<evidence type="ECO:0000256" key="1">
    <source>
        <dbReference type="ARBA" id="ARBA00004245"/>
    </source>
</evidence>
<evidence type="ECO:0000256" key="8">
    <source>
        <dbReference type="ARBA" id="ARBA00034106"/>
    </source>
</evidence>
<evidence type="ECO:0000256" key="9">
    <source>
        <dbReference type="SAM" id="Coils"/>
    </source>
</evidence>
<dbReference type="GO" id="GO:0030424">
    <property type="term" value="C:axon"/>
    <property type="evidence" value="ECO:0007669"/>
    <property type="project" value="UniProtKB-SubCell"/>
</dbReference>
<proteinExistence type="predicted"/>
<sequence>MHGSSRSVSKLDVIGSNGSASGSPGRSPRLPRSPRLSHRRNSSSSSTGGLTGSGKTLSMENIQSINAAYATGGPMYFTDTSDDPIGIGSLGSGLNPSIPKSTMTLGRAGARVPYTVRAAVMGSSPNINSGVAAGSGGCMITSDTITFGTEMQNQPQQAATVPYSMRQVRDGAMSDLQTQLREVLRENELLRRELEAKESKLSSSMNSIKTFWSPELKKERALRKDEATKMTVWKEQYRIVQDETQHLQCTIQALQDELRIQRDLNQLFQADYSESGFLGGHAIPPQEMTEENFLHLHGEYERHVKELFLLRKTVEEMELRIDTQKHTLTARDESIKKLLEMLQSKGLSSRATEEDHERTRRLADAEMTIHQLEGLLEQRDKEMLQLREELHRRYEAAPESTKTKALQTVIEMKDAKISSMERGMRELEEEVLMLKSNGALSSEEREEEIKQMEVYRSHSKFMKNKVEQAKQDLSRKDSELLAFRTKLETLNNQFSDSKQHVDVLKESLTAKEQRAAILQTEVDALRLRLEEKESLLSKKSQQISDMSDEKSTVQGEITDLKDMLDVKERKVIVLQKKIENLQDQLRDKDKQLSGLKDRVKSLQTDTSNTDTALGTLEEALSEKERIIERLKDQREKDDREKGEEMESTKKELKELREKVSQLQADLADRETSVLDLKEKASFLASSGLKKDSRLKSLEITLEQKKEECVKLENMLKKAQTAASKSQTNTELSERIHSLEQEVTQHREDAGKAQSEVERLLEILREMEDEKNDKEKKIHELERQMKDQSKKVANLKHKEQVEKSKNAQLMEEAKKREDNLNESSQQIKDSLRLKEERIEELEEALRESVQITAEREVVLVQEEQARTHSERQVEDLLAAMAKVKQELDVMKAKLSSTQVSLAEKEGHLTALRAERRKHLEEVLEMKQEALLAAISEKDANIALLELSSSKKKKTQEEVAALKREKDSLVQQLKQQTQNRMKLMADNYEDDHLKVALPNVEQANHHKPSPDQIIPPLLDLHQNRSKLKLYISHLTSLCRERDPVILQDLAPPPAYHRSDSASWHTQLHSMTQEQVSHHQREKGVQYLIFTSVSNKLEAICCICTFKPNGVN</sequence>
<feature type="region of interest" description="Disordered" evidence="10">
    <location>
        <begin position="628"/>
        <end position="650"/>
    </location>
</feature>
<evidence type="ECO:0000256" key="4">
    <source>
        <dbReference type="ARBA" id="ARBA00023018"/>
    </source>
</evidence>
<comment type="subcellular location">
    <subcellularLocation>
        <location evidence="1">Cytoplasm</location>
        <location evidence="1">Cytoskeleton</location>
    </subcellularLocation>
    <subcellularLocation>
        <location evidence="8">Presynapse</location>
    </subcellularLocation>
</comment>
<feature type="region of interest" description="Disordered" evidence="10">
    <location>
        <begin position="1"/>
        <end position="56"/>
    </location>
</feature>
<name>A0A8C5HMW9_GOUWI</name>
<dbReference type="Proteomes" id="UP000694680">
    <property type="component" value="Chromosome 6"/>
</dbReference>
<dbReference type="AlphaFoldDB" id="A0A8C5HMW9"/>
<dbReference type="InterPro" id="IPR019323">
    <property type="entry name" value="ELKS/CAST"/>
</dbReference>